<dbReference type="EMBL" id="CP132507">
    <property type="protein sequence ID" value="WNO03943.1"/>
    <property type="molecule type" value="Genomic_DNA"/>
</dbReference>
<dbReference type="Pfam" id="PF13835">
    <property type="entry name" value="DUF4194"/>
    <property type="match status" value="1"/>
</dbReference>
<evidence type="ECO:0000313" key="1">
    <source>
        <dbReference type="EMBL" id="WNO03943.1"/>
    </source>
</evidence>
<dbReference type="Proteomes" id="UP001302257">
    <property type="component" value="Chromosome"/>
</dbReference>
<protein>
    <submittedName>
        <fullName evidence="1">DUF4194 domain-containing protein</fullName>
    </submittedName>
</protein>
<dbReference type="RefSeq" id="WP_313866814.1">
    <property type="nucleotide sequence ID" value="NZ_CP132507.1"/>
</dbReference>
<evidence type="ECO:0000313" key="2">
    <source>
        <dbReference type="Proteomes" id="UP001302257"/>
    </source>
</evidence>
<name>A0ABZ0AWD4_9BURK</name>
<gene>
    <name evidence="1" type="ORF">RAN89_13610</name>
</gene>
<dbReference type="InterPro" id="IPR025449">
    <property type="entry name" value="JetB"/>
</dbReference>
<sequence length="223" mass="25119">MSITTELREKLAAANLTMDRFREIAARLLTYGTLVRDEDRTEQLLYDDARRIEQLLAEYFEIAGLLLHHELNAQFFRLYGPGVVVDGLPEDPLNPIPTMKVRVSTDFVACAIALRFLYQEKLNQGLIDTQAEALINFEDLAATLQTQLKRQLPDGDGERMALLGELKRHRLLRFQSTFSIKDEDAYLAIRPTILGIVSNEALAAALDADGAIEEVTQVEEAEQ</sequence>
<organism evidence="1 2">
    <name type="scientific">Rhodoferax mekongensis</name>
    <dbReference type="NCBI Taxonomy" id="3068341"/>
    <lineage>
        <taxon>Bacteria</taxon>
        <taxon>Pseudomonadati</taxon>
        <taxon>Pseudomonadota</taxon>
        <taxon>Betaproteobacteria</taxon>
        <taxon>Burkholderiales</taxon>
        <taxon>Comamonadaceae</taxon>
        <taxon>Rhodoferax</taxon>
    </lineage>
</organism>
<keyword evidence="2" id="KW-1185">Reference proteome</keyword>
<reference evidence="1 2" key="1">
    <citation type="submission" date="2023-08" db="EMBL/GenBank/DDBJ databases">
        <title>Rhodoferax potami sp. nov. and Rhodoferax mekongensis sp. nov., isolated from the Mekong River in Thailand.</title>
        <authorList>
            <person name="Kitikhun S."/>
            <person name="Charoenyingcharoen P."/>
            <person name="Siriarchawattana P."/>
            <person name="Likhitrattanapisal S."/>
            <person name="Nilsakha T."/>
            <person name="Chanpet A."/>
            <person name="Rattanawaree P."/>
            <person name="Ingsriswang S."/>
        </authorList>
    </citation>
    <scope>NUCLEOTIDE SEQUENCE [LARGE SCALE GENOMIC DNA]</scope>
    <source>
        <strain evidence="1 2">TBRC 17307</strain>
    </source>
</reference>
<proteinExistence type="predicted"/>
<accession>A0ABZ0AWD4</accession>